<protein>
    <submittedName>
        <fullName evidence="1">Uncharacterized protein</fullName>
    </submittedName>
</protein>
<dbReference type="EMBL" id="BGZK01000418">
    <property type="protein sequence ID" value="GBP42448.1"/>
    <property type="molecule type" value="Genomic_DNA"/>
</dbReference>
<sequence length="94" mass="10823">MKFRNCPLEMLTASTFACDNFTMYATMTCRRRRAWDSDFGFKLNCAFKKAGLFRVRNLGGIKAHASLETKKAVHLFAVHSRDNLCPQFVRVDLK</sequence>
<dbReference type="AlphaFoldDB" id="A0A4C1VTK6"/>
<dbReference type="Proteomes" id="UP000299102">
    <property type="component" value="Unassembled WGS sequence"/>
</dbReference>
<evidence type="ECO:0000313" key="1">
    <source>
        <dbReference type="EMBL" id="GBP42448.1"/>
    </source>
</evidence>
<comment type="caution">
    <text evidence="1">The sequence shown here is derived from an EMBL/GenBank/DDBJ whole genome shotgun (WGS) entry which is preliminary data.</text>
</comment>
<dbReference type="OrthoDB" id="6505219at2759"/>
<gene>
    <name evidence="1" type="ORF">EVAR_47743_1</name>
</gene>
<proteinExistence type="predicted"/>
<name>A0A4C1VTK6_EUMVA</name>
<keyword evidence="2" id="KW-1185">Reference proteome</keyword>
<accession>A0A4C1VTK6</accession>
<organism evidence="1 2">
    <name type="scientific">Eumeta variegata</name>
    <name type="common">Bagworm moth</name>
    <name type="synonym">Eumeta japonica</name>
    <dbReference type="NCBI Taxonomy" id="151549"/>
    <lineage>
        <taxon>Eukaryota</taxon>
        <taxon>Metazoa</taxon>
        <taxon>Ecdysozoa</taxon>
        <taxon>Arthropoda</taxon>
        <taxon>Hexapoda</taxon>
        <taxon>Insecta</taxon>
        <taxon>Pterygota</taxon>
        <taxon>Neoptera</taxon>
        <taxon>Endopterygota</taxon>
        <taxon>Lepidoptera</taxon>
        <taxon>Glossata</taxon>
        <taxon>Ditrysia</taxon>
        <taxon>Tineoidea</taxon>
        <taxon>Psychidae</taxon>
        <taxon>Oiketicinae</taxon>
        <taxon>Eumeta</taxon>
    </lineage>
</organism>
<reference evidence="1 2" key="1">
    <citation type="journal article" date="2019" name="Commun. Biol.">
        <title>The bagworm genome reveals a unique fibroin gene that provides high tensile strength.</title>
        <authorList>
            <person name="Kono N."/>
            <person name="Nakamura H."/>
            <person name="Ohtoshi R."/>
            <person name="Tomita M."/>
            <person name="Numata K."/>
            <person name="Arakawa K."/>
        </authorList>
    </citation>
    <scope>NUCLEOTIDE SEQUENCE [LARGE SCALE GENOMIC DNA]</scope>
</reference>
<evidence type="ECO:0000313" key="2">
    <source>
        <dbReference type="Proteomes" id="UP000299102"/>
    </source>
</evidence>